<dbReference type="OrthoDB" id="2375606at2"/>
<dbReference type="EMBL" id="RBZO01000003">
    <property type="protein sequence ID" value="RKQ17932.1"/>
    <property type="molecule type" value="Genomic_DNA"/>
</dbReference>
<gene>
    <name evidence="5" type="ORF">D8M05_03325</name>
</gene>
<protein>
    <recommendedName>
        <fullName evidence="4">SpoOB alpha-helical domain-containing protein</fullName>
    </recommendedName>
</protein>
<dbReference type="InterPro" id="IPR037100">
    <property type="entry name" value="Spo0B_C_sf"/>
</dbReference>
<evidence type="ECO:0000313" key="5">
    <source>
        <dbReference type="EMBL" id="RKQ17932.1"/>
    </source>
</evidence>
<dbReference type="Pfam" id="PF14689">
    <property type="entry name" value="SPOB_a"/>
    <property type="match status" value="1"/>
</dbReference>
<comment type="caution">
    <text evidence="5">The sequence shown here is derived from an EMBL/GenBank/DDBJ whole genome shotgun (WGS) entry which is preliminary data.</text>
</comment>
<reference evidence="5 6" key="1">
    <citation type="journal article" date="2015" name="Antonie Van Leeuwenhoek">
        <title>Oceanobacillus bengalensis sp. nov., a bacterium isolated from seawater of the Bay of Bengal.</title>
        <authorList>
            <person name="Yongchang O."/>
            <person name="Xiang W."/>
            <person name="Wang G."/>
        </authorList>
    </citation>
    <scope>NUCLEOTIDE SEQUENCE [LARGE SCALE GENOMIC DNA]</scope>
    <source>
        <strain evidence="5 6">MCCC 1K00260</strain>
    </source>
</reference>
<dbReference type="InterPro" id="IPR016120">
    <property type="entry name" value="Sig_transdc_His_kin_SpoOB"/>
</dbReference>
<sequence>MNFLCLSAILFIIMEVGMMEELEVVRLLQNYRHDLLNHLQLIQGYLSMGKKDTAESKMTELFSHFEEERKLIQLHAPKFTLWLIHFNHRYDNLRIAYNIHIDRSLSMVDDFILTKCNKIIDLMENYTNPLELYEIQLDIKENELCFYFDGEFKEIIINKEIMSKDIDVSVHEEKIVCRFELPRNG</sequence>
<dbReference type="InterPro" id="IPR039506">
    <property type="entry name" value="SPOB_a"/>
</dbReference>
<feature type="domain" description="SpoOB alpha-helical" evidence="4">
    <location>
        <begin position="20"/>
        <end position="72"/>
    </location>
</feature>
<dbReference type="AlphaFoldDB" id="A0A494Z5V7"/>
<keyword evidence="1" id="KW-0597">Phosphoprotein</keyword>
<name>A0A494Z5V7_9BACI</name>
<accession>A0A494Z5V7</accession>
<dbReference type="SUPFAM" id="SSF55890">
    <property type="entry name" value="Sporulation response regulatory protein Spo0B"/>
    <property type="match status" value="1"/>
</dbReference>
<evidence type="ECO:0000256" key="3">
    <source>
        <dbReference type="ARBA" id="ARBA00022777"/>
    </source>
</evidence>
<dbReference type="GO" id="GO:0000155">
    <property type="term" value="F:phosphorelay sensor kinase activity"/>
    <property type="evidence" value="ECO:0007669"/>
    <property type="project" value="InterPro"/>
</dbReference>
<evidence type="ECO:0000313" key="6">
    <source>
        <dbReference type="Proteomes" id="UP000281813"/>
    </source>
</evidence>
<dbReference type="Gene3D" id="1.10.287.130">
    <property type="match status" value="1"/>
</dbReference>
<keyword evidence="2" id="KW-0808">Transferase</keyword>
<organism evidence="5 6">
    <name type="scientific">Oceanobacillus bengalensis</name>
    <dbReference type="NCBI Taxonomy" id="1435466"/>
    <lineage>
        <taxon>Bacteria</taxon>
        <taxon>Bacillati</taxon>
        <taxon>Bacillota</taxon>
        <taxon>Bacilli</taxon>
        <taxon>Bacillales</taxon>
        <taxon>Bacillaceae</taxon>
        <taxon>Oceanobacillus</taxon>
    </lineage>
</organism>
<evidence type="ECO:0000259" key="4">
    <source>
        <dbReference type="Pfam" id="PF14689"/>
    </source>
</evidence>
<dbReference type="Proteomes" id="UP000281813">
    <property type="component" value="Unassembled WGS sequence"/>
</dbReference>
<keyword evidence="3" id="KW-0418">Kinase</keyword>
<keyword evidence="6" id="KW-1185">Reference proteome</keyword>
<evidence type="ECO:0000256" key="2">
    <source>
        <dbReference type="ARBA" id="ARBA00022679"/>
    </source>
</evidence>
<evidence type="ECO:0000256" key="1">
    <source>
        <dbReference type="ARBA" id="ARBA00022553"/>
    </source>
</evidence>
<dbReference type="Gene3D" id="3.30.565.30">
    <property type="entry name" value="Sporulation initiation phosphotransferase B (SpoOB), C-terminal domain"/>
    <property type="match status" value="1"/>
</dbReference>
<proteinExistence type="predicted"/>